<evidence type="ECO:0000313" key="2">
    <source>
        <dbReference type="Proteomes" id="UP000009138"/>
    </source>
</evidence>
<dbReference type="Proteomes" id="UP000009138">
    <property type="component" value="Unassembled WGS sequence"/>
</dbReference>
<dbReference type="AlphaFoldDB" id="I1BY24"/>
<evidence type="ECO:0000313" key="1">
    <source>
        <dbReference type="EMBL" id="EIE81104.1"/>
    </source>
</evidence>
<sequence length="59" mass="6643">MSDAVCLEPTDRFAQAEKIECIHLQPQHLFAINKGYSIKSASFNHRQAKGQSETLQILV</sequence>
<dbReference type="GeneID" id="93612780"/>
<accession>I1BY24</accession>
<dbReference type="InParanoid" id="I1BY24"/>
<protein>
    <submittedName>
        <fullName evidence="1">Uncharacterized protein</fullName>
    </submittedName>
</protein>
<gene>
    <name evidence="1" type="ORF">RO3G_05809</name>
</gene>
<dbReference type="EMBL" id="CH476735">
    <property type="protein sequence ID" value="EIE81104.1"/>
    <property type="molecule type" value="Genomic_DNA"/>
</dbReference>
<dbReference type="RefSeq" id="XP_067516500.1">
    <property type="nucleotide sequence ID" value="XM_067660399.1"/>
</dbReference>
<name>I1BY24_RHIO9</name>
<dbReference type="VEuPathDB" id="FungiDB:RO3G_05809"/>
<keyword evidence="2" id="KW-1185">Reference proteome</keyword>
<reference evidence="1 2" key="1">
    <citation type="journal article" date="2009" name="PLoS Genet.">
        <title>Genomic analysis of the basal lineage fungus Rhizopus oryzae reveals a whole-genome duplication.</title>
        <authorList>
            <person name="Ma L.-J."/>
            <person name="Ibrahim A.S."/>
            <person name="Skory C."/>
            <person name="Grabherr M.G."/>
            <person name="Burger G."/>
            <person name="Butler M."/>
            <person name="Elias M."/>
            <person name="Idnurm A."/>
            <person name="Lang B.F."/>
            <person name="Sone T."/>
            <person name="Abe A."/>
            <person name="Calvo S.E."/>
            <person name="Corrochano L.M."/>
            <person name="Engels R."/>
            <person name="Fu J."/>
            <person name="Hansberg W."/>
            <person name="Kim J.-M."/>
            <person name="Kodira C.D."/>
            <person name="Koehrsen M.J."/>
            <person name="Liu B."/>
            <person name="Miranda-Saavedra D."/>
            <person name="O'Leary S."/>
            <person name="Ortiz-Castellanos L."/>
            <person name="Poulter R."/>
            <person name="Rodriguez-Romero J."/>
            <person name="Ruiz-Herrera J."/>
            <person name="Shen Y.-Q."/>
            <person name="Zeng Q."/>
            <person name="Galagan J."/>
            <person name="Birren B.W."/>
            <person name="Cuomo C.A."/>
            <person name="Wickes B.L."/>
        </authorList>
    </citation>
    <scope>NUCLEOTIDE SEQUENCE [LARGE SCALE GENOMIC DNA]</scope>
    <source>
        <strain evidence="2">RA 99-880 / ATCC MYA-4621 / FGSC 9543 / NRRL 43880</strain>
    </source>
</reference>
<organism evidence="1 2">
    <name type="scientific">Rhizopus delemar (strain RA 99-880 / ATCC MYA-4621 / FGSC 9543 / NRRL 43880)</name>
    <name type="common">Mucormycosis agent</name>
    <name type="synonym">Rhizopus arrhizus var. delemar</name>
    <dbReference type="NCBI Taxonomy" id="246409"/>
    <lineage>
        <taxon>Eukaryota</taxon>
        <taxon>Fungi</taxon>
        <taxon>Fungi incertae sedis</taxon>
        <taxon>Mucoromycota</taxon>
        <taxon>Mucoromycotina</taxon>
        <taxon>Mucoromycetes</taxon>
        <taxon>Mucorales</taxon>
        <taxon>Mucorineae</taxon>
        <taxon>Rhizopodaceae</taxon>
        <taxon>Rhizopus</taxon>
    </lineage>
</organism>
<proteinExistence type="predicted"/>